<dbReference type="CDD" id="cd05240">
    <property type="entry name" value="UDP_G4E_3_SDR_e"/>
    <property type="match status" value="1"/>
</dbReference>
<dbReference type="RefSeq" id="WP_107817748.1">
    <property type="nucleotide sequence ID" value="NZ_QAOH01000018.1"/>
</dbReference>
<evidence type="ECO:0000259" key="1">
    <source>
        <dbReference type="Pfam" id="PF01370"/>
    </source>
</evidence>
<organism evidence="2 3">
    <name type="scientific">Celeribacter persicus</name>
    <dbReference type="NCBI Taxonomy" id="1651082"/>
    <lineage>
        <taxon>Bacteria</taxon>
        <taxon>Pseudomonadati</taxon>
        <taxon>Pseudomonadota</taxon>
        <taxon>Alphaproteobacteria</taxon>
        <taxon>Rhodobacterales</taxon>
        <taxon>Roseobacteraceae</taxon>
        <taxon>Celeribacter</taxon>
    </lineage>
</organism>
<evidence type="ECO:0000313" key="2">
    <source>
        <dbReference type="EMBL" id="PTQ67519.1"/>
    </source>
</evidence>
<name>A0A2T5H7G2_9RHOB</name>
<evidence type="ECO:0000313" key="3">
    <source>
        <dbReference type="Proteomes" id="UP000244077"/>
    </source>
</evidence>
<dbReference type="Gene3D" id="3.40.50.720">
    <property type="entry name" value="NAD(P)-binding Rossmann-like Domain"/>
    <property type="match status" value="1"/>
</dbReference>
<dbReference type="InterPro" id="IPR036291">
    <property type="entry name" value="NAD(P)-bd_dom_sf"/>
</dbReference>
<dbReference type="Pfam" id="PF01370">
    <property type="entry name" value="Epimerase"/>
    <property type="match status" value="1"/>
</dbReference>
<dbReference type="EMBL" id="QAOH01000018">
    <property type="protein sequence ID" value="PTQ67519.1"/>
    <property type="molecule type" value="Genomic_DNA"/>
</dbReference>
<dbReference type="OrthoDB" id="9801056at2"/>
<dbReference type="InterPro" id="IPR050177">
    <property type="entry name" value="Lipid_A_modif_metabolic_enz"/>
</dbReference>
<comment type="caution">
    <text evidence="2">The sequence shown here is derived from an EMBL/GenBank/DDBJ whole genome shotgun (WGS) entry which is preliminary data.</text>
</comment>
<dbReference type="SUPFAM" id="SSF51735">
    <property type="entry name" value="NAD(P)-binding Rossmann-fold domains"/>
    <property type="match status" value="1"/>
</dbReference>
<proteinExistence type="predicted"/>
<dbReference type="Proteomes" id="UP000244077">
    <property type="component" value="Unassembled WGS sequence"/>
</dbReference>
<dbReference type="InterPro" id="IPR001509">
    <property type="entry name" value="Epimerase_deHydtase"/>
</dbReference>
<dbReference type="PANTHER" id="PTHR43245">
    <property type="entry name" value="BIFUNCTIONAL POLYMYXIN RESISTANCE PROTEIN ARNA"/>
    <property type="match status" value="1"/>
</dbReference>
<sequence length="313" mass="33858">MTKVLITGAAGAVGSALLAELSGLSGEPAIEVIATDLRPPAGLPANIRFVPLDVGGADPDRVIGTERPDVVIHLASIVTPTTREVAHRVDVTGSRNILDACLTHGVRRLVVTSSGAAYGYHADNPMPLRESDPVRGNREFAYSDHKRQVEEMLAEARRMQPQLEQVVLRVGTVLGAGLENQITALFHKPRLLALSGSGSPFVFIWTRDLARILKRAIIDGPAGIYNVAGDGALGVTDLARLLGKPVLRLPPWVVRMVLAVAHPIGLSRYGPEQVRFLQYRPVLDNTALKERFGYVPELTSAEIFELWRRAAGL</sequence>
<feature type="domain" description="NAD-dependent epimerase/dehydratase" evidence="1">
    <location>
        <begin position="4"/>
        <end position="228"/>
    </location>
</feature>
<gene>
    <name evidence="2" type="ORF">C8N42_11812</name>
</gene>
<keyword evidence="3" id="KW-1185">Reference proteome</keyword>
<protein>
    <submittedName>
        <fullName evidence="2">UDP-glucose 4-epimerase</fullName>
    </submittedName>
</protein>
<dbReference type="AlphaFoldDB" id="A0A2T5H7G2"/>
<accession>A0A2T5H7G2</accession>
<reference evidence="2 3" key="1">
    <citation type="submission" date="2018-04" db="EMBL/GenBank/DDBJ databases">
        <title>Genomic Encyclopedia of Archaeal and Bacterial Type Strains, Phase II (KMG-II): from individual species to whole genera.</title>
        <authorList>
            <person name="Goeker M."/>
        </authorList>
    </citation>
    <scope>NUCLEOTIDE SEQUENCE [LARGE SCALE GENOMIC DNA]</scope>
    <source>
        <strain evidence="2 3">DSM 100434</strain>
    </source>
</reference>